<sequence length="39" mass="3766">MSAGTDERCCGDRQAARQLRANATAAGPHVGAAAGAGPV</sequence>
<reference evidence="1 2" key="1">
    <citation type="submission" date="2013-12" db="EMBL/GenBank/DDBJ databases">
        <authorList>
            <person name="Zelazny A."/>
            <person name="Olivier K."/>
            <person name="Holland S."/>
            <person name="Lenaerts A."/>
            <person name="Ordway D."/>
            <person name="DeGroote M.A."/>
            <person name="Parker T."/>
            <person name="Sizemore C."/>
            <person name="Tallon L.J."/>
            <person name="Sadzewicz L.K."/>
            <person name="Sengamalay N."/>
            <person name="Fraser C.M."/>
            <person name="Hine E."/>
            <person name="Shefchek K.A."/>
            <person name="Das S.P."/>
            <person name="Tettelin H."/>
        </authorList>
    </citation>
    <scope>NUCLEOTIDE SEQUENCE [LARGE SCALE GENOMIC DNA]</scope>
    <source>
        <strain evidence="1 2">1948</strain>
    </source>
</reference>
<dbReference type="Proteomes" id="UP000021210">
    <property type="component" value="Unassembled WGS sequence"/>
</dbReference>
<proteinExistence type="predicted"/>
<gene>
    <name evidence="1" type="ORF">I542_4408</name>
</gene>
<comment type="caution">
    <text evidence="1">The sequence shown here is derived from an EMBL/GenBank/DDBJ whole genome shotgun (WGS) entry which is preliminary data.</text>
</comment>
<organism evidence="1 2">
    <name type="scientific">Mycobacteroides abscessus 1948</name>
    <dbReference type="NCBI Taxonomy" id="1299323"/>
    <lineage>
        <taxon>Bacteria</taxon>
        <taxon>Bacillati</taxon>
        <taxon>Actinomycetota</taxon>
        <taxon>Actinomycetes</taxon>
        <taxon>Mycobacteriales</taxon>
        <taxon>Mycobacteriaceae</taxon>
        <taxon>Mycobacteroides</taxon>
        <taxon>Mycobacteroides abscessus</taxon>
    </lineage>
</organism>
<evidence type="ECO:0000313" key="2">
    <source>
        <dbReference type="Proteomes" id="UP000021210"/>
    </source>
</evidence>
<protein>
    <submittedName>
        <fullName evidence="1">Uncharacterized protein</fullName>
    </submittedName>
</protein>
<accession>A0A829QNQ1</accession>
<name>A0A829QNQ1_9MYCO</name>
<evidence type="ECO:0000313" key="1">
    <source>
        <dbReference type="EMBL" id="EUA64240.1"/>
    </source>
</evidence>
<dbReference type="EMBL" id="JAOH01000002">
    <property type="protein sequence ID" value="EUA64240.1"/>
    <property type="molecule type" value="Genomic_DNA"/>
</dbReference>
<dbReference type="AlphaFoldDB" id="A0A829QNQ1"/>